<keyword evidence="1" id="KW-0479">Metal-binding</keyword>
<evidence type="ECO:0000313" key="3">
    <source>
        <dbReference type="Proteomes" id="UP000078200"/>
    </source>
</evidence>
<dbReference type="AlphaFoldDB" id="A0A1A9UMM1"/>
<dbReference type="GO" id="GO:0031179">
    <property type="term" value="P:peptide modification"/>
    <property type="evidence" value="ECO:0007669"/>
    <property type="project" value="InterPro"/>
</dbReference>
<dbReference type="InterPro" id="IPR012341">
    <property type="entry name" value="6hp_glycosidase-like_sf"/>
</dbReference>
<dbReference type="Proteomes" id="UP000078200">
    <property type="component" value="Unassembled WGS sequence"/>
</dbReference>
<dbReference type="Pfam" id="PF05147">
    <property type="entry name" value="LANC_like"/>
    <property type="match status" value="1"/>
</dbReference>
<organism evidence="2 3">
    <name type="scientific">Glossina austeni</name>
    <name type="common">Savannah tsetse fly</name>
    <dbReference type="NCBI Taxonomy" id="7395"/>
    <lineage>
        <taxon>Eukaryota</taxon>
        <taxon>Metazoa</taxon>
        <taxon>Ecdysozoa</taxon>
        <taxon>Arthropoda</taxon>
        <taxon>Hexapoda</taxon>
        <taxon>Insecta</taxon>
        <taxon>Pterygota</taxon>
        <taxon>Neoptera</taxon>
        <taxon>Endopterygota</taxon>
        <taxon>Diptera</taxon>
        <taxon>Brachycera</taxon>
        <taxon>Muscomorpha</taxon>
        <taxon>Hippoboscoidea</taxon>
        <taxon>Glossinidae</taxon>
        <taxon>Glossina</taxon>
    </lineage>
</organism>
<proteinExistence type="predicted"/>
<dbReference type="Gene3D" id="1.50.10.10">
    <property type="match status" value="2"/>
</dbReference>
<dbReference type="EnsemblMetazoa" id="GAUT009502-RA">
    <property type="protein sequence ID" value="GAUT009502-PA"/>
    <property type="gene ID" value="GAUT009502"/>
</dbReference>
<dbReference type="InterPro" id="IPR007822">
    <property type="entry name" value="LANC-like"/>
</dbReference>
<dbReference type="CDD" id="cd04794">
    <property type="entry name" value="euk_LANCL"/>
    <property type="match status" value="1"/>
</dbReference>
<dbReference type="PRINTS" id="PR01950">
    <property type="entry name" value="LANCSUPER"/>
</dbReference>
<dbReference type="VEuPathDB" id="VectorBase:GAUT009502"/>
<dbReference type="PANTHER" id="PTHR12736">
    <property type="entry name" value="LANC-LIKE PROTEIN"/>
    <property type="match status" value="1"/>
</dbReference>
<keyword evidence="3" id="KW-1185">Reference proteome</keyword>
<keyword evidence="1" id="KW-0862">Zinc</keyword>
<evidence type="ECO:0008006" key="4">
    <source>
        <dbReference type="Google" id="ProtNLM"/>
    </source>
</evidence>
<feature type="binding site" evidence="1">
    <location>
        <position position="343"/>
    </location>
    <ligand>
        <name>Zn(2+)</name>
        <dbReference type="ChEBI" id="CHEBI:29105"/>
    </ligand>
</feature>
<accession>A0A1A9UMM1</accession>
<evidence type="ECO:0000256" key="1">
    <source>
        <dbReference type="PIRSR" id="PIRSR607822-1"/>
    </source>
</evidence>
<dbReference type="SUPFAM" id="SSF158745">
    <property type="entry name" value="LanC-like"/>
    <property type="match status" value="1"/>
</dbReference>
<name>A0A1A9UMM1_GLOAU</name>
<protein>
    <recommendedName>
        <fullName evidence="4">LanC-like protein 3 homolog</fullName>
    </recommendedName>
</protein>
<sequence length="401" mass="45550">MQSLKESWKAPPSESTFSTGEATCARQADIGLGALCYCDLRLSRQVRMQDNALVRHQVIADRLHNICDYFGASYVAVCHTPGLLKFTSKIDHSRLCNTSATKTPNSSLQLLAKEEKEKRYFTNPFPDYVDPRSTPYEFDEKHVKNLIAVYVDEILKVLVAMMRKCAAFMPISRVSHGLKLMQELSDDLMNFKVGITSSKALSRTQYGWDEMLLGRAGYLAGCYWLNDIMPRKEVTDDDLISICQLIIANGRKYAEQFKAPLPLMYQWRGREYLGRAHGLCAILHMLLESPWFRTDPISAPSADLRDVKKSVDYFLALQDDEGNFPVALENLKSDRKTRLVHWCHGAPGAVYLLAKAYLIFKEDKYMQALLSLFEGVAGKACFLVDLLNPKQAQFPFMDVFH</sequence>
<dbReference type="SMART" id="SM01260">
    <property type="entry name" value="LANC_like"/>
    <property type="match status" value="1"/>
</dbReference>
<reference evidence="2" key="1">
    <citation type="submission" date="2020-05" db="UniProtKB">
        <authorList>
            <consortium name="EnsemblMetazoa"/>
        </authorList>
    </citation>
    <scope>IDENTIFICATION</scope>
    <source>
        <strain evidence="2">TTRI</strain>
    </source>
</reference>
<evidence type="ECO:0000313" key="2">
    <source>
        <dbReference type="EnsemblMetazoa" id="GAUT009502-PA"/>
    </source>
</evidence>
<dbReference type="PANTHER" id="PTHR12736:SF7">
    <property type="entry name" value="LANC-LIKE PROTEIN 3"/>
    <property type="match status" value="1"/>
</dbReference>
<dbReference type="GO" id="GO:0046872">
    <property type="term" value="F:metal ion binding"/>
    <property type="evidence" value="ECO:0007669"/>
    <property type="project" value="UniProtKB-KW"/>
</dbReference>
<dbReference type="GO" id="GO:0005886">
    <property type="term" value="C:plasma membrane"/>
    <property type="evidence" value="ECO:0007669"/>
    <property type="project" value="TreeGrafter"/>
</dbReference>
<dbReference type="GO" id="GO:0005975">
    <property type="term" value="P:carbohydrate metabolic process"/>
    <property type="evidence" value="ECO:0007669"/>
    <property type="project" value="InterPro"/>
</dbReference>